<keyword evidence="7" id="KW-1185">Reference proteome</keyword>
<dbReference type="InterPro" id="IPR024463">
    <property type="entry name" value="Transposase_TnpC_homeodom"/>
</dbReference>
<comment type="caution">
    <text evidence="6">The sequence shown here is derived from an EMBL/GenBank/DDBJ whole genome shotgun (WGS) entry which is preliminary data.</text>
</comment>
<feature type="domain" description="Transposase TnpC homeodomain" evidence="4">
    <location>
        <begin position="69"/>
        <end position="141"/>
    </location>
</feature>
<evidence type="ECO:0000259" key="5">
    <source>
        <dbReference type="Pfam" id="PF13817"/>
    </source>
</evidence>
<dbReference type="Proteomes" id="UP000540989">
    <property type="component" value="Unassembled WGS sequence"/>
</dbReference>
<feature type="coiled-coil region" evidence="1">
    <location>
        <begin position="25"/>
        <end position="113"/>
    </location>
</feature>
<dbReference type="Pfam" id="PF03050">
    <property type="entry name" value="DDE_Tnp_IS66"/>
    <property type="match status" value="1"/>
</dbReference>
<dbReference type="EMBL" id="JACHIP010000067">
    <property type="protein sequence ID" value="MBB5061643.1"/>
    <property type="molecule type" value="Genomic_DNA"/>
</dbReference>
<accession>A0A7W7ZKQ2</accession>
<name>A0A7W7ZKQ2_9BACT</name>
<evidence type="ECO:0000259" key="4">
    <source>
        <dbReference type="Pfam" id="PF13007"/>
    </source>
</evidence>
<dbReference type="NCBIfam" id="NF033517">
    <property type="entry name" value="transpos_IS66"/>
    <property type="match status" value="1"/>
</dbReference>
<feature type="domain" description="Transposase IS66 central" evidence="2">
    <location>
        <begin position="205"/>
        <end position="490"/>
    </location>
</feature>
<keyword evidence="1" id="KW-0175">Coiled coil</keyword>
<evidence type="ECO:0000313" key="6">
    <source>
        <dbReference type="EMBL" id="MBB5061643.1"/>
    </source>
</evidence>
<dbReference type="Pfam" id="PF13817">
    <property type="entry name" value="DDE_Tnp_IS66_C"/>
    <property type="match status" value="1"/>
</dbReference>
<feature type="domain" description="Transposase IS66 C-terminal" evidence="5">
    <location>
        <begin position="497"/>
        <end position="534"/>
    </location>
</feature>
<gene>
    <name evidence="6" type="ORF">HDF16_006379</name>
</gene>
<dbReference type="AlphaFoldDB" id="A0A7W7ZKQ2"/>
<organism evidence="6 7">
    <name type="scientific">Granulicella aggregans</name>
    <dbReference type="NCBI Taxonomy" id="474949"/>
    <lineage>
        <taxon>Bacteria</taxon>
        <taxon>Pseudomonadati</taxon>
        <taxon>Acidobacteriota</taxon>
        <taxon>Terriglobia</taxon>
        <taxon>Terriglobales</taxon>
        <taxon>Acidobacteriaceae</taxon>
        <taxon>Granulicella</taxon>
    </lineage>
</organism>
<dbReference type="InterPro" id="IPR039552">
    <property type="entry name" value="IS66_C"/>
</dbReference>
<dbReference type="InterPro" id="IPR024474">
    <property type="entry name" value="Znf_dom_IS66"/>
</dbReference>
<proteinExistence type="predicted"/>
<evidence type="ECO:0000259" key="2">
    <source>
        <dbReference type="Pfam" id="PF03050"/>
    </source>
</evidence>
<dbReference type="Pfam" id="PF13007">
    <property type="entry name" value="LZ_Tnp_IS66"/>
    <property type="match status" value="1"/>
</dbReference>
<evidence type="ECO:0000259" key="3">
    <source>
        <dbReference type="Pfam" id="PF13005"/>
    </source>
</evidence>
<evidence type="ECO:0000313" key="7">
    <source>
        <dbReference type="Proteomes" id="UP000540989"/>
    </source>
</evidence>
<dbReference type="Pfam" id="PF13005">
    <property type="entry name" value="zf-IS66"/>
    <property type="match status" value="1"/>
</dbReference>
<feature type="domain" description="Transposase IS66 zinc-finger binding" evidence="3">
    <location>
        <begin position="149"/>
        <end position="191"/>
    </location>
</feature>
<dbReference type="InterPro" id="IPR052344">
    <property type="entry name" value="Transposase-related"/>
</dbReference>
<dbReference type="PANTHER" id="PTHR33678:SF1">
    <property type="entry name" value="BLL1576 PROTEIN"/>
    <property type="match status" value="1"/>
</dbReference>
<reference evidence="6 7" key="1">
    <citation type="submission" date="2020-08" db="EMBL/GenBank/DDBJ databases">
        <title>Genomic Encyclopedia of Type Strains, Phase IV (KMG-V): Genome sequencing to study the core and pangenomes of soil and plant-associated prokaryotes.</title>
        <authorList>
            <person name="Whitman W."/>
        </authorList>
    </citation>
    <scope>NUCLEOTIDE SEQUENCE [LARGE SCALE GENOMIC DNA]</scope>
    <source>
        <strain evidence="6 7">M8UP14</strain>
    </source>
</reference>
<dbReference type="PANTHER" id="PTHR33678">
    <property type="entry name" value="BLL1576 PROTEIN"/>
    <property type="match status" value="1"/>
</dbReference>
<sequence>MHDASVSDLDSLDRDALLAIYLAQQEKLTSLISAQDEELRRLEAELEAQRQALSEQSEELHSRSERIEHLKLMVAKLRHVIFGAKSEKILIELEQLELQLEDDETTHAEVEAGVERVTPLREAKTRSDRKPLPDHLPREVVTHAPEGDCCSDCGGQLRHFGDDVSEQLEYVPDSFKVIRHVRPKFACTGCDRIVEAPAPSRPIERGLAGPGLLAHVIMSKFGDHLPLYRQSEIYARQDVEISRSTMAGWVGAASELLGPLVDAIQKHVLAGPKLHADDTPLPVLSPGNGKTKTGRLWTYVRDDRPAGIDTPPAVWFAYSEDRKGEHPRQHLHTFRGALQADAYAGFQHLYGKDIYETACWAHARRKFHEIHIVHASPTTTEALARIGALYAIEEEVRGKPADLRLSIRQARARPLLVELRAWMQKAQSRFSSKSETAGAIRYALARWHALTRYVEDGLLEIDNSAAERALRAVAIGRKNFLFVGSDGGGERAAAMYSLIGTAKLNGLNPELYLRTVLARIADQPISRIGELLPWNLADQLKTHSSKAA</sequence>
<dbReference type="InterPro" id="IPR004291">
    <property type="entry name" value="Transposase_IS66_central"/>
</dbReference>
<evidence type="ECO:0000256" key="1">
    <source>
        <dbReference type="SAM" id="Coils"/>
    </source>
</evidence>
<protein>
    <submittedName>
        <fullName evidence="6">Transposase</fullName>
    </submittedName>
</protein>